<dbReference type="GO" id="GO:0004298">
    <property type="term" value="F:threonine-type endopeptidase activity"/>
    <property type="evidence" value="ECO:0007669"/>
    <property type="project" value="InterPro"/>
</dbReference>
<dbReference type="InterPro" id="IPR029055">
    <property type="entry name" value="Ntn_hydrolases_N"/>
</dbReference>
<proteinExistence type="inferred from homology"/>
<keyword evidence="5" id="KW-1185">Reference proteome</keyword>
<dbReference type="RefSeq" id="WP_091966987.1">
    <property type="nucleotide sequence ID" value="NZ_FOGZ01000002.1"/>
</dbReference>
<evidence type="ECO:0000256" key="2">
    <source>
        <dbReference type="ARBA" id="ARBA00022942"/>
    </source>
</evidence>
<dbReference type="InterPro" id="IPR023332">
    <property type="entry name" value="Proteasome_alpha-type"/>
</dbReference>
<dbReference type="InterPro" id="IPR022296">
    <property type="entry name" value="Proteasome_asu_bac"/>
</dbReference>
<evidence type="ECO:0000313" key="5">
    <source>
        <dbReference type="Proteomes" id="UP000198815"/>
    </source>
</evidence>
<dbReference type="GO" id="GO:0019773">
    <property type="term" value="C:proteasome core complex, alpha-subunit complex"/>
    <property type="evidence" value="ECO:0007669"/>
    <property type="project" value="UniProtKB-UniRule"/>
</dbReference>
<dbReference type="PROSITE" id="PS51475">
    <property type="entry name" value="PROTEASOME_ALPHA_2"/>
    <property type="match status" value="1"/>
</dbReference>
<reference evidence="4 5" key="1">
    <citation type="submission" date="2016-10" db="EMBL/GenBank/DDBJ databases">
        <authorList>
            <person name="de Groot N.N."/>
        </authorList>
    </citation>
    <scope>NUCLEOTIDE SEQUENCE [LARGE SCALE GENOMIC DNA]</scope>
    <source>
        <strain evidence="4 5">DSM 16859</strain>
    </source>
</reference>
<keyword evidence="1" id="KW-0963">Cytoplasm</keyword>
<evidence type="ECO:0000313" key="4">
    <source>
        <dbReference type="EMBL" id="SER54019.1"/>
    </source>
</evidence>
<protein>
    <submittedName>
        <fullName evidence="4">Proteasome alpha subunit</fullName>
    </submittedName>
</protein>
<dbReference type="Gene3D" id="3.60.20.10">
    <property type="entry name" value="Glutamine Phosphoribosylpyrophosphate, subunit 1, domain 1"/>
    <property type="match status" value="1"/>
</dbReference>
<keyword evidence="2 3" id="KW-0647">Proteasome</keyword>
<evidence type="ECO:0000256" key="1">
    <source>
        <dbReference type="ARBA" id="ARBA00022490"/>
    </source>
</evidence>
<dbReference type="Pfam" id="PF00227">
    <property type="entry name" value="Proteasome"/>
    <property type="match status" value="1"/>
</dbReference>
<dbReference type="Proteomes" id="UP000198815">
    <property type="component" value="Unassembled WGS sequence"/>
</dbReference>
<dbReference type="NCBIfam" id="TIGR03691">
    <property type="entry name" value="20S_bact_alpha"/>
    <property type="match status" value="1"/>
</dbReference>
<name>A0A1H9Q233_9ACTN</name>
<dbReference type="OrthoDB" id="9775643at2"/>
<comment type="similarity">
    <text evidence="3">Belongs to the peptidase T1A family.</text>
</comment>
<dbReference type="GO" id="GO:0051603">
    <property type="term" value="P:proteolysis involved in protein catabolic process"/>
    <property type="evidence" value="ECO:0007669"/>
    <property type="project" value="InterPro"/>
</dbReference>
<dbReference type="EMBL" id="FOGZ01000002">
    <property type="protein sequence ID" value="SER54019.1"/>
    <property type="molecule type" value="Genomic_DNA"/>
</dbReference>
<dbReference type="AlphaFoldDB" id="A0A1H9Q233"/>
<gene>
    <name evidence="4" type="ORF">SAMN05443377_10263</name>
</gene>
<organism evidence="4 5">
    <name type="scientific">Propionibacterium cyclohexanicum</name>
    <dbReference type="NCBI Taxonomy" id="64702"/>
    <lineage>
        <taxon>Bacteria</taxon>
        <taxon>Bacillati</taxon>
        <taxon>Actinomycetota</taxon>
        <taxon>Actinomycetes</taxon>
        <taxon>Propionibacteriales</taxon>
        <taxon>Propionibacteriaceae</taxon>
        <taxon>Propionibacterium</taxon>
    </lineage>
</organism>
<evidence type="ECO:0000256" key="3">
    <source>
        <dbReference type="PROSITE-ProRule" id="PRU00808"/>
    </source>
</evidence>
<sequence length="230" mass="24869">MSAPYYVSPDQLMKDRAEFARTGIARGRSVITVRCAQGIAFVAANPSRSLHKVSEIYDRIGFAAVGRYHEFESLRVTGIRYADLRGYSYDRADVNARGLANSYAQLLGATFSSAAEKPYEVDLVVAEVGEEPVRDTIFKISFDGTVVERADCVVIGGDADALSATLTARHDPMAPLPVVLRQALEALGEPAGGTGGPTGVEVALLDRRRRNRTFTRVDGPALRKLLAGEH</sequence>
<dbReference type="InterPro" id="IPR001353">
    <property type="entry name" value="Proteasome_sua/b"/>
</dbReference>
<dbReference type="SUPFAM" id="SSF56235">
    <property type="entry name" value="N-terminal nucleophile aminohydrolases (Ntn hydrolases)"/>
    <property type="match status" value="1"/>
</dbReference>
<dbReference type="STRING" id="64702.SAMN05443377_10263"/>
<accession>A0A1H9Q233</accession>